<protein>
    <submittedName>
        <fullName evidence="1">Uncharacterized protein</fullName>
    </submittedName>
</protein>
<dbReference type="InParanoid" id="E4Y1E1"/>
<proteinExistence type="predicted"/>
<dbReference type="AlphaFoldDB" id="E4Y1E1"/>
<gene>
    <name evidence="1" type="ORF">GSOID_T00013990001</name>
</gene>
<evidence type="ECO:0000313" key="2">
    <source>
        <dbReference type="Proteomes" id="UP000001307"/>
    </source>
</evidence>
<sequence length="200" mass="22762">MIARQEWDGSRTVFLPSFRLAAAPLVPAHFPEAPGGELIDLEPVEADVDEPVNYAALEEVVDEDDEEEDSEDEDGFAEFEPARLEVADHQLFILKEKDEIRQTDSETYIWTRENCQGQCGLCSNDVMYMMTGCRCKRPLVCTDCARQMCPNYWCQCPFCCAVCVASLTELHNIVVENEKVIFNQILVLFSVGRFKLQILH</sequence>
<dbReference type="EMBL" id="FN653608">
    <property type="protein sequence ID" value="CBY15685.1"/>
    <property type="molecule type" value="Genomic_DNA"/>
</dbReference>
<reference evidence="1" key="1">
    <citation type="journal article" date="2010" name="Science">
        <title>Plasticity of animal genome architecture unmasked by rapid evolution of a pelagic tunicate.</title>
        <authorList>
            <person name="Denoeud F."/>
            <person name="Henriet S."/>
            <person name="Mungpakdee S."/>
            <person name="Aury J.M."/>
            <person name="Da Silva C."/>
            <person name="Brinkmann H."/>
            <person name="Mikhaleva J."/>
            <person name="Olsen L.C."/>
            <person name="Jubin C."/>
            <person name="Canestro C."/>
            <person name="Bouquet J.M."/>
            <person name="Danks G."/>
            <person name="Poulain J."/>
            <person name="Campsteijn C."/>
            <person name="Adamski M."/>
            <person name="Cross I."/>
            <person name="Yadetie F."/>
            <person name="Muffato M."/>
            <person name="Louis A."/>
            <person name="Butcher S."/>
            <person name="Tsagkogeorga G."/>
            <person name="Konrad A."/>
            <person name="Singh S."/>
            <person name="Jensen M.F."/>
            <person name="Cong E.H."/>
            <person name="Eikeseth-Otteraa H."/>
            <person name="Noel B."/>
            <person name="Anthouard V."/>
            <person name="Porcel B.M."/>
            <person name="Kachouri-Lafond R."/>
            <person name="Nishino A."/>
            <person name="Ugolini M."/>
            <person name="Chourrout P."/>
            <person name="Nishida H."/>
            <person name="Aasland R."/>
            <person name="Huzurbazar S."/>
            <person name="Westhof E."/>
            <person name="Delsuc F."/>
            <person name="Lehrach H."/>
            <person name="Reinhardt R."/>
            <person name="Weissenbach J."/>
            <person name="Roy S.W."/>
            <person name="Artiguenave F."/>
            <person name="Postlethwait J.H."/>
            <person name="Manak J.R."/>
            <person name="Thompson E.M."/>
            <person name="Jaillon O."/>
            <person name="Du Pasquier L."/>
            <person name="Boudinot P."/>
            <person name="Liberles D.A."/>
            <person name="Volff J.N."/>
            <person name="Philippe H."/>
            <person name="Lenhard B."/>
            <person name="Roest Crollius H."/>
            <person name="Wincker P."/>
            <person name="Chourrout D."/>
        </authorList>
    </citation>
    <scope>NUCLEOTIDE SEQUENCE [LARGE SCALE GENOMIC DNA]</scope>
</reference>
<feature type="non-terminal residue" evidence="1">
    <location>
        <position position="200"/>
    </location>
</feature>
<dbReference type="Proteomes" id="UP000001307">
    <property type="component" value="Unassembled WGS sequence"/>
</dbReference>
<name>E4Y1E1_OIKDI</name>
<keyword evidence="2" id="KW-1185">Reference proteome</keyword>
<accession>E4Y1E1</accession>
<evidence type="ECO:0000313" key="1">
    <source>
        <dbReference type="EMBL" id="CBY15685.1"/>
    </source>
</evidence>
<organism evidence="1">
    <name type="scientific">Oikopleura dioica</name>
    <name type="common">Tunicate</name>
    <dbReference type="NCBI Taxonomy" id="34765"/>
    <lineage>
        <taxon>Eukaryota</taxon>
        <taxon>Metazoa</taxon>
        <taxon>Chordata</taxon>
        <taxon>Tunicata</taxon>
        <taxon>Appendicularia</taxon>
        <taxon>Copelata</taxon>
        <taxon>Oikopleuridae</taxon>
        <taxon>Oikopleura</taxon>
    </lineage>
</organism>